<keyword evidence="3" id="KW-1185">Reference proteome</keyword>
<reference evidence="3" key="1">
    <citation type="submission" date="2016-10" db="EMBL/GenBank/DDBJ databases">
        <authorList>
            <person name="Varghese N."/>
            <person name="Submissions S."/>
        </authorList>
    </citation>
    <scope>NUCLEOTIDE SEQUENCE [LARGE SCALE GENOMIC DNA]</scope>
    <source>
        <strain evidence="3">S1b</strain>
    </source>
</reference>
<proteinExistence type="predicted"/>
<gene>
    <name evidence="2" type="ORF">SAMN02910429_00012</name>
</gene>
<protein>
    <recommendedName>
        <fullName evidence="1">Transglutaminase-like domain-containing protein</fullName>
    </recommendedName>
</protein>
<dbReference type="Gene3D" id="3.10.620.30">
    <property type="match status" value="1"/>
</dbReference>
<evidence type="ECO:0000259" key="1">
    <source>
        <dbReference type="Pfam" id="PF01841"/>
    </source>
</evidence>
<dbReference type="AlphaFoldDB" id="A0A1H9NZS8"/>
<evidence type="ECO:0000313" key="2">
    <source>
        <dbReference type="EMBL" id="SER41079.1"/>
    </source>
</evidence>
<evidence type="ECO:0000313" key="3">
    <source>
        <dbReference type="Proteomes" id="UP000182471"/>
    </source>
</evidence>
<dbReference type="SUPFAM" id="SSF54001">
    <property type="entry name" value="Cysteine proteinases"/>
    <property type="match status" value="1"/>
</dbReference>
<sequence>MKELMKVFYERSKIFLFAFIATALGVITFQTEKVMASENESGYKQPVFEKVDNLKDYLQQEENNDGYRNFETQYYADPYWSRYGARTHYNKLNSAEKRLYDGLYGKCEEVLNSTKNCDITGNSYTVGLVTYDGTSISENRAKDIAVIFTIDNPQFFFLNNVFTYGNYNGNTKVITPNVYSDFANGQNRNNAKQAFKAQLDNWYSIANSYPTKLQKLRKLEVLIDESVTYVNTQKDQSAYSAVVEKRSVCSGYSKAYEMLSNAMGIEAACLTSETHQWVTINLREVWYDVDVTWEDDDVNDGVSNSIKYFLRPPFGDREHIVQSLWNGLEPRRTAPTPLWMRIFNSMFYYNRYSDVASVIGNNEAKLFDHFMQFGMNEQRIGESSFNCKIYMQNYPDLRNAFGNNYPLYYEHFLFYGVMEGRNAISLLPRNKITSYGGTNYSAVYDPDYYANNNPDLKKAFGNNDELLIKHFVEFGMREGRYSKQSFNVYSYKNEYPDLRRAFGSNLEKYYRHYIENGERENRHTSGMENKIVGAMTVLDGRNYAVLYDANEYVNKYGDLKKAFGYDEEALLRHFVDYGMKEGRQAKTSFNLEIYKSNYADLRKAFGNNNKEYYIHYINYGVNEKRNAQSKI</sequence>
<dbReference type="EMBL" id="FOGW01000004">
    <property type="protein sequence ID" value="SER41079.1"/>
    <property type="molecule type" value="Genomic_DNA"/>
</dbReference>
<accession>A0A1H9NZS8</accession>
<dbReference type="InterPro" id="IPR002931">
    <property type="entry name" value="Transglutaminase-like"/>
</dbReference>
<dbReference type="InterPro" id="IPR038765">
    <property type="entry name" value="Papain-like_cys_pep_sf"/>
</dbReference>
<dbReference type="Proteomes" id="UP000182471">
    <property type="component" value="Unassembled WGS sequence"/>
</dbReference>
<name>A0A1H9NZS8_9FIRM</name>
<feature type="domain" description="Transglutaminase-like" evidence="1">
    <location>
        <begin position="208"/>
        <end position="287"/>
    </location>
</feature>
<dbReference type="RefSeq" id="WP_027421916.1">
    <property type="nucleotide sequence ID" value="NZ_FOGW01000004.1"/>
</dbReference>
<organism evidence="2 3">
    <name type="scientific">Lachnobacterium bovis</name>
    <dbReference type="NCBI Taxonomy" id="140626"/>
    <lineage>
        <taxon>Bacteria</taxon>
        <taxon>Bacillati</taxon>
        <taxon>Bacillota</taxon>
        <taxon>Clostridia</taxon>
        <taxon>Lachnospirales</taxon>
        <taxon>Lachnospiraceae</taxon>
        <taxon>Lachnobacterium</taxon>
    </lineage>
</organism>
<dbReference type="Pfam" id="PF01841">
    <property type="entry name" value="Transglut_core"/>
    <property type="match status" value="1"/>
</dbReference>